<evidence type="ECO:0000313" key="2">
    <source>
        <dbReference type="WBParaSite" id="TMUE_2000008006.1"/>
    </source>
</evidence>
<dbReference type="AlphaFoldDB" id="A0A5S6QKY6"/>
<accession>A0A5S6QKY6</accession>
<reference evidence="2" key="1">
    <citation type="submission" date="2019-12" db="UniProtKB">
        <authorList>
            <consortium name="WormBaseParasite"/>
        </authorList>
    </citation>
    <scope>IDENTIFICATION</scope>
</reference>
<sequence length="72" mass="8171">MIHQLNGVPFRSFCMIGIPENRLPVRTPATQFPAARIVNQATGGAEVMQKSVRTRHPYWIKHILFNNQVDGN</sequence>
<evidence type="ECO:0000313" key="1">
    <source>
        <dbReference type="Proteomes" id="UP000046395"/>
    </source>
</evidence>
<name>A0A5S6QKY6_TRIMR</name>
<organism evidence="1 2">
    <name type="scientific">Trichuris muris</name>
    <name type="common">Mouse whipworm</name>
    <dbReference type="NCBI Taxonomy" id="70415"/>
    <lineage>
        <taxon>Eukaryota</taxon>
        <taxon>Metazoa</taxon>
        <taxon>Ecdysozoa</taxon>
        <taxon>Nematoda</taxon>
        <taxon>Enoplea</taxon>
        <taxon>Dorylaimia</taxon>
        <taxon>Trichinellida</taxon>
        <taxon>Trichuridae</taxon>
        <taxon>Trichuris</taxon>
    </lineage>
</organism>
<dbReference type="Proteomes" id="UP000046395">
    <property type="component" value="Unassembled WGS sequence"/>
</dbReference>
<dbReference type="WBParaSite" id="TMUE_2000008006.1">
    <property type="protein sequence ID" value="TMUE_2000008006.1"/>
    <property type="gene ID" value="WBGene00300124"/>
</dbReference>
<protein>
    <submittedName>
        <fullName evidence="2">Uncharacterized protein</fullName>
    </submittedName>
</protein>
<proteinExistence type="predicted"/>
<keyword evidence="1" id="KW-1185">Reference proteome</keyword>